<feature type="compositionally biased region" description="Basic residues" evidence="1">
    <location>
        <begin position="422"/>
        <end position="433"/>
    </location>
</feature>
<feature type="region of interest" description="Disordered" evidence="1">
    <location>
        <begin position="422"/>
        <end position="463"/>
    </location>
</feature>
<proteinExistence type="predicted"/>
<dbReference type="AlphaFoldDB" id="A0AAE1PBF3"/>
<dbReference type="SUPFAM" id="SSF52266">
    <property type="entry name" value="SGNH hydrolase"/>
    <property type="match status" value="1"/>
</dbReference>
<gene>
    <name evidence="2" type="ORF">Pmani_023251</name>
</gene>
<feature type="compositionally biased region" description="Polar residues" evidence="1">
    <location>
        <begin position="437"/>
        <end position="463"/>
    </location>
</feature>
<dbReference type="Gene3D" id="3.40.50.1110">
    <property type="entry name" value="SGNH hydrolase"/>
    <property type="match status" value="1"/>
</dbReference>
<organism evidence="2 3">
    <name type="scientific">Petrolisthes manimaculis</name>
    <dbReference type="NCBI Taxonomy" id="1843537"/>
    <lineage>
        <taxon>Eukaryota</taxon>
        <taxon>Metazoa</taxon>
        <taxon>Ecdysozoa</taxon>
        <taxon>Arthropoda</taxon>
        <taxon>Crustacea</taxon>
        <taxon>Multicrustacea</taxon>
        <taxon>Malacostraca</taxon>
        <taxon>Eumalacostraca</taxon>
        <taxon>Eucarida</taxon>
        <taxon>Decapoda</taxon>
        <taxon>Pleocyemata</taxon>
        <taxon>Anomura</taxon>
        <taxon>Galatheoidea</taxon>
        <taxon>Porcellanidae</taxon>
        <taxon>Petrolisthes</taxon>
    </lineage>
</organism>
<evidence type="ECO:0000313" key="2">
    <source>
        <dbReference type="EMBL" id="KAK4304816.1"/>
    </source>
</evidence>
<evidence type="ECO:0000256" key="1">
    <source>
        <dbReference type="SAM" id="MobiDB-lite"/>
    </source>
</evidence>
<dbReference type="EMBL" id="JAWZYT010002376">
    <property type="protein sequence ID" value="KAK4304816.1"/>
    <property type="molecule type" value="Genomic_DNA"/>
</dbReference>
<dbReference type="Proteomes" id="UP001292094">
    <property type="component" value="Unassembled WGS sequence"/>
</dbReference>
<evidence type="ECO:0000313" key="3">
    <source>
        <dbReference type="Proteomes" id="UP001292094"/>
    </source>
</evidence>
<keyword evidence="3" id="KW-1185">Reference proteome</keyword>
<feature type="region of interest" description="Disordered" evidence="1">
    <location>
        <begin position="129"/>
        <end position="149"/>
    </location>
</feature>
<accession>A0AAE1PBF3</accession>
<name>A0AAE1PBF3_9EUCA</name>
<feature type="compositionally biased region" description="Polar residues" evidence="1">
    <location>
        <begin position="7"/>
        <end position="22"/>
    </location>
</feature>
<feature type="compositionally biased region" description="Pro residues" evidence="1">
    <location>
        <begin position="547"/>
        <end position="585"/>
    </location>
</feature>
<comment type="caution">
    <text evidence="2">The sequence shown here is derived from an EMBL/GenBank/DDBJ whole genome shotgun (WGS) entry which is preliminary data.</text>
</comment>
<feature type="compositionally biased region" description="Low complexity" evidence="1">
    <location>
        <begin position="506"/>
        <end position="517"/>
    </location>
</feature>
<dbReference type="InterPro" id="IPR036514">
    <property type="entry name" value="SGNH_hydro_sf"/>
</dbReference>
<reference evidence="2" key="1">
    <citation type="submission" date="2023-11" db="EMBL/GenBank/DDBJ databases">
        <title>Genome assemblies of two species of porcelain crab, Petrolisthes cinctipes and Petrolisthes manimaculis (Anomura: Porcellanidae).</title>
        <authorList>
            <person name="Angst P."/>
        </authorList>
    </citation>
    <scope>NUCLEOTIDE SEQUENCE</scope>
    <source>
        <strain evidence="2">PB745_02</strain>
        <tissue evidence="2">Gill</tissue>
    </source>
</reference>
<protein>
    <submittedName>
        <fullName evidence="2">Uncharacterized protein</fullName>
    </submittedName>
</protein>
<feature type="region of interest" description="Disordered" evidence="1">
    <location>
        <begin position="503"/>
        <end position="591"/>
    </location>
</feature>
<feature type="region of interest" description="Disordered" evidence="1">
    <location>
        <begin position="1"/>
        <end position="22"/>
    </location>
</feature>
<sequence length="716" mass="79794">MPDEETTSMTQILPTSQRSQQLATPLVQRTITEPSQELPTRETLDKNYRKPELQKRCRELGISNIWTSKSQLIDMILQHSRSPHNDTPTDITHSPITLHEVTLADLAPPEVAHSPSTPREVTHTVLTPPEVAHSPSTPSEAAHTDPPPYEVMHSPPTTRVVAHTDLVQNGVDMLDIARKIESIISKLETKDMEIELLNTEVKTAYHTIELLQQRVTDLEQRCCGNDSHQPSVTNSMSSNSCLLLGDTNLRPILLSDLHDNCFVRTIHDANMDLIKSWVTHKLDRIPSECILYNGINDLLEEYSPTTILDNLGSLISALKDKNNNMKIYVCQIVPSSMCQDIIAKIEEYNEQLTKWGETNGIKIIETVPTFKLGTGELDELCFDTKNDKYSAMNRLGVIKLLGVIKRQCPEFQLCANWEQVKRKHKYNPQRREKRNTEANNPTPTSQIAASNAGSPALTTPTNQAESRIHNQGHFYAQNRTVQRAPHDTFTTSQPMPLMTTNLSNFRASPNPSSARSPYQQPLFTTAQGGTSSIPGGTEHTISAPTVIPSPPPGPLHFPSPPTGPLHFPPPSPPPGPLHYPPPPLPSHASPPTYANIASTPAVVQNQSVYTPQQLSVSRLHSGLVQERANVLRQDAMRPAQPQIFSSSERNRAPHTPTYTYNTHRMHADNVDSSFHSSNYMSENYRKYKQKFFVLGSLLRVELDGSQGGDKLKKRVG</sequence>
<feature type="compositionally biased region" description="Polar residues" evidence="1">
    <location>
        <begin position="518"/>
        <end position="543"/>
    </location>
</feature>